<accession>A0A2T3J572</accession>
<gene>
    <name evidence="1" type="ORF">C9I99_05455</name>
</gene>
<dbReference type="RefSeq" id="WP_107347792.1">
    <property type="nucleotide sequence ID" value="NZ_PYMH01000001.1"/>
</dbReference>
<evidence type="ECO:0000313" key="1">
    <source>
        <dbReference type="EMBL" id="PSU36438.1"/>
    </source>
</evidence>
<evidence type="ECO:0000313" key="2">
    <source>
        <dbReference type="Proteomes" id="UP000241222"/>
    </source>
</evidence>
<proteinExistence type="predicted"/>
<protein>
    <submittedName>
        <fullName evidence="1">Uncharacterized protein</fullName>
    </submittedName>
</protein>
<dbReference type="EMBL" id="PYMH01000001">
    <property type="protein sequence ID" value="PSU36438.1"/>
    <property type="molecule type" value="Genomic_DNA"/>
</dbReference>
<sequence length="313" mass="36045">MHKLETYTDKSLITKKQNNYQVDVYYRVTVDSEYRSWLKTDIEIQEEPGVVRFEIPFEQTDDDYSEILARAEMGAQVNLITPKGSNIFGDKKGVQIALLESHISQPLVAKYFCTEEIAEQIDHAARFKRALSLFGCVFYGADYHDKTFQTPYWVESLIRGETTPANYVVANETINLEASLVETKSEPLFFTRRALLEFLSQPHVHEACDTDKRPYEALKGAVTKKRLKEVDYFDVTNEGDEERFADSMYGGFKAYFVERTGYCLRAREYPFAGHSYLSVSSLKHFYSSENRKKFENAAKPKENLAKIIKKVSG</sequence>
<name>A0A2T3J572_9GAMM</name>
<dbReference type="Proteomes" id="UP000241222">
    <property type="component" value="Unassembled WGS sequence"/>
</dbReference>
<comment type="caution">
    <text evidence="1">The sequence shown here is derived from an EMBL/GenBank/DDBJ whole genome shotgun (WGS) entry which is preliminary data.</text>
</comment>
<dbReference type="AlphaFoldDB" id="A0A2T3J572"/>
<keyword evidence="2" id="KW-1185">Reference proteome</keyword>
<reference evidence="1 2" key="1">
    <citation type="submission" date="2018-03" db="EMBL/GenBank/DDBJ databases">
        <title>Whole genome sequencing of Histamine producing bacteria.</title>
        <authorList>
            <person name="Butler K."/>
        </authorList>
    </citation>
    <scope>NUCLEOTIDE SEQUENCE [LARGE SCALE GENOMIC DNA]</scope>
    <source>
        <strain evidence="1 2">JCM 13586</strain>
    </source>
</reference>
<organism evidence="1 2">
    <name type="scientific">Photobacterium lutimaris</name>
    <dbReference type="NCBI Taxonomy" id="388278"/>
    <lineage>
        <taxon>Bacteria</taxon>
        <taxon>Pseudomonadati</taxon>
        <taxon>Pseudomonadota</taxon>
        <taxon>Gammaproteobacteria</taxon>
        <taxon>Vibrionales</taxon>
        <taxon>Vibrionaceae</taxon>
        <taxon>Photobacterium</taxon>
    </lineage>
</organism>